<dbReference type="OrthoDB" id="3676909at2"/>
<evidence type="ECO:0000313" key="4">
    <source>
        <dbReference type="EMBL" id="RJO70883.1"/>
    </source>
</evidence>
<dbReference type="Pfam" id="PF19086">
    <property type="entry name" value="Terpene_syn_C_2"/>
    <property type="match status" value="1"/>
</dbReference>
<dbReference type="PANTHER" id="PTHR35201:SF4">
    <property type="entry name" value="BETA-PINACENE SYNTHASE-RELATED"/>
    <property type="match status" value="1"/>
</dbReference>
<keyword evidence="2" id="KW-0460">Magnesium</keyword>
<evidence type="ECO:0000256" key="2">
    <source>
        <dbReference type="RuleBase" id="RU366034"/>
    </source>
</evidence>
<dbReference type="GO" id="GO:0046872">
    <property type="term" value="F:metal ion binding"/>
    <property type="evidence" value="ECO:0007669"/>
    <property type="project" value="UniProtKB-KW"/>
</dbReference>
<dbReference type="GO" id="GO:0010333">
    <property type="term" value="F:terpene synthase activity"/>
    <property type="evidence" value="ECO:0007669"/>
    <property type="project" value="InterPro"/>
</dbReference>
<dbReference type="SFLD" id="SFLDS00005">
    <property type="entry name" value="Isoprenoid_Synthase_Type_I"/>
    <property type="match status" value="1"/>
</dbReference>
<dbReference type="Gene3D" id="1.10.600.10">
    <property type="entry name" value="Farnesyl Diphosphate Synthase"/>
    <property type="match status" value="1"/>
</dbReference>
<evidence type="ECO:0000256" key="3">
    <source>
        <dbReference type="SAM" id="MobiDB-lite"/>
    </source>
</evidence>
<dbReference type="PANTHER" id="PTHR35201">
    <property type="entry name" value="TERPENE SYNTHASE"/>
    <property type="match status" value="1"/>
</dbReference>
<dbReference type="InterPro" id="IPR008949">
    <property type="entry name" value="Isoprenoid_synthase_dom_sf"/>
</dbReference>
<comment type="similarity">
    <text evidence="2">Belongs to the terpene synthase family.</text>
</comment>
<sequence>MGSRIDCGDLAVPLFVFPWEGSCHPAAEQAERDTVAWGAQYGLYPDEKYRQRVVRTRYGYLAARCYPRADRALLQVTADYCLWFFLADDLFVDRVDTVTPDTIAQLTAMIDVLDLDRVGERPIYGAAAWLDICRRLRMLLSPEHFQRFATGMRLWASTAGLQILNHVQPHPIRIGAYETIRRHTSGMNPCLALSDAANAGAVSAAEYYAPATQRLQLHANNVVSWSNDIQSLVVEARQPGQFRNMVTLYTADGTDLSRAVDTVADRVRAEIDHFAVLAERVRRSARTELCGYITGLQDWMRGYQDWYLLDTQRYGRAATEADDRAVAPGQRHERDRADH</sequence>
<feature type="region of interest" description="Disordered" evidence="3">
    <location>
        <begin position="320"/>
        <end position="339"/>
    </location>
</feature>
<keyword evidence="2" id="KW-0479">Metal-binding</keyword>
<dbReference type="InterPro" id="IPR034686">
    <property type="entry name" value="Terpene_cyclase-like_2"/>
</dbReference>
<organism evidence="4 5">
    <name type="scientific">Nocardia panacis</name>
    <dbReference type="NCBI Taxonomy" id="2340916"/>
    <lineage>
        <taxon>Bacteria</taxon>
        <taxon>Bacillati</taxon>
        <taxon>Actinomycetota</taxon>
        <taxon>Actinomycetes</taxon>
        <taxon>Mycobacteriales</taxon>
        <taxon>Nocardiaceae</taxon>
        <taxon>Nocardia</taxon>
    </lineage>
</organism>
<reference evidence="4 5" key="1">
    <citation type="submission" date="2018-09" db="EMBL/GenBank/DDBJ databases">
        <title>YIM PH21274 draft genome.</title>
        <authorList>
            <person name="Miao C."/>
        </authorList>
    </citation>
    <scope>NUCLEOTIDE SEQUENCE [LARGE SCALE GENOMIC DNA]</scope>
    <source>
        <strain evidence="4 5">YIM PH 21724</strain>
    </source>
</reference>
<comment type="cofactor">
    <cofactor evidence="2">
        <name>Mg(2+)</name>
        <dbReference type="ChEBI" id="CHEBI:18420"/>
    </cofactor>
</comment>
<dbReference type="AlphaFoldDB" id="A0A3A4K0S2"/>
<keyword evidence="1 2" id="KW-0456">Lyase</keyword>
<dbReference type="RefSeq" id="WP_120043940.1">
    <property type="nucleotide sequence ID" value="NZ_QZFU01000036.1"/>
</dbReference>
<dbReference type="EMBL" id="QZFU01000036">
    <property type="protein sequence ID" value="RJO70883.1"/>
    <property type="molecule type" value="Genomic_DNA"/>
</dbReference>
<dbReference type="Proteomes" id="UP000266677">
    <property type="component" value="Unassembled WGS sequence"/>
</dbReference>
<accession>A0A3A4K0S2</accession>
<protein>
    <recommendedName>
        <fullName evidence="2">Terpene synthase</fullName>
        <ecNumber evidence="2">4.2.3.-</ecNumber>
    </recommendedName>
</protein>
<evidence type="ECO:0000313" key="5">
    <source>
        <dbReference type="Proteomes" id="UP000266677"/>
    </source>
</evidence>
<comment type="caution">
    <text evidence="4">The sequence shown here is derived from an EMBL/GenBank/DDBJ whole genome shotgun (WGS) entry which is preliminary data.</text>
</comment>
<gene>
    <name evidence="4" type="ORF">D5S18_27255</name>
</gene>
<name>A0A3A4K0S2_9NOCA</name>
<dbReference type="SUPFAM" id="SSF48576">
    <property type="entry name" value="Terpenoid synthases"/>
    <property type="match status" value="1"/>
</dbReference>
<dbReference type="SFLD" id="SFLDG01020">
    <property type="entry name" value="Terpene_Cyclase_Like_2"/>
    <property type="match status" value="1"/>
</dbReference>
<evidence type="ECO:0000256" key="1">
    <source>
        <dbReference type="ARBA" id="ARBA00023239"/>
    </source>
</evidence>
<keyword evidence="5" id="KW-1185">Reference proteome</keyword>
<proteinExistence type="inferred from homology"/>
<dbReference type="EC" id="4.2.3.-" evidence="2"/>